<dbReference type="GO" id="GO:0006364">
    <property type="term" value="P:rRNA processing"/>
    <property type="evidence" value="ECO:0007669"/>
    <property type="project" value="UniProtKB-KW"/>
</dbReference>
<dbReference type="InterPro" id="IPR029063">
    <property type="entry name" value="SAM-dependent_MTases_sf"/>
</dbReference>
<dbReference type="SUPFAM" id="SSF88697">
    <property type="entry name" value="PUA domain-like"/>
    <property type="match status" value="1"/>
</dbReference>
<dbReference type="Gene3D" id="3.30.750.80">
    <property type="entry name" value="RNA methyltransferase domain (HRMD) like"/>
    <property type="match status" value="1"/>
</dbReference>
<keyword evidence="7" id="KW-0694">RNA-binding</keyword>
<evidence type="ECO:0000256" key="6">
    <source>
        <dbReference type="ARBA" id="ARBA00022691"/>
    </source>
</evidence>
<evidence type="ECO:0000256" key="4">
    <source>
        <dbReference type="ARBA" id="ARBA00022603"/>
    </source>
</evidence>
<dbReference type="PROSITE" id="PS50890">
    <property type="entry name" value="PUA"/>
    <property type="match status" value="1"/>
</dbReference>
<dbReference type="GO" id="GO:0005737">
    <property type="term" value="C:cytoplasm"/>
    <property type="evidence" value="ECO:0007669"/>
    <property type="project" value="UniProtKB-SubCell"/>
</dbReference>
<proteinExistence type="inferred from homology"/>
<evidence type="ECO:0000256" key="7">
    <source>
        <dbReference type="ARBA" id="ARBA00022884"/>
    </source>
</evidence>
<evidence type="ECO:0000256" key="3">
    <source>
        <dbReference type="ARBA" id="ARBA00022552"/>
    </source>
</evidence>
<dbReference type="GO" id="GO:0003723">
    <property type="term" value="F:RNA binding"/>
    <property type="evidence" value="ECO:0007669"/>
    <property type="project" value="UniProtKB-KW"/>
</dbReference>
<organism evidence="10 11">
    <name type="scientific">Thermanaeromonas toyohensis ToBE</name>
    <dbReference type="NCBI Taxonomy" id="698762"/>
    <lineage>
        <taxon>Bacteria</taxon>
        <taxon>Bacillati</taxon>
        <taxon>Bacillota</taxon>
        <taxon>Clostridia</taxon>
        <taxon>Neomoorellales</taxon>
        <taxon>Neomoorellaceae</taxon>
        <taxon>Thermanaeromonas</taxon>
    </lineage>
</organism>
<evidence type="ECO:0000313" key="11">
    <source>
        <dbReference type="Proteomes" id="UP000192569"/>
    </source>
</evidence>
<evidence type="ECO:0000313" key="10">
    <source>
        <dbReference type="EMBL" id="SMB91131.1"/>
    </source>
</evidence>
<dbReference type="Pfam" id="PF17785">
    <property type="entry name" value="PUA_3"/>
    <property type="match status" value="1"/>
</dbReference>
<evidence type="ECO:0000256" key="2">
    <source>
        <dbReference type="ARBA" id="ARBA00022490"/>
    </source>
</evidence>
<dbReference type="InterPro" id="IPR019614">
    <property type="entry name" value="SAM-dep_methyl-trfase"/>
</dbReference>
<dbReference type="GO" id="GO:0032259">
    <property type="term" value="P:methylation"/>
    <property type="evidence" value="ECO:0007669"/>
    <property type="project" value="UniProtKB-KW"/>
</dbReference>
<evidence type="ECO:0000256" key="5">
    <source>
        <dbReference type="ARBA" id="ARBA00022679"/>
    </source>
</evidence>
<dbReference type="AlphaFoldDB" id="A0A1W1VDL2"/>
<dbReference type="CDD" id="cd02440">
    <property type="entry name" value="AdoMet_MTases"/>
    <property type="match status" value="1"/>
</dbReference>
<dbReference type="PANTHER" id="PTHR42873">
    <property type="entry name" value="RIBOSOMAL RNA LARGE SUBUNIT METHYLTRANSFERASE"/>
    <property type="match status" value="1"/>
</dbReference>
<feature type="domain" description="PUA" evidence="9">
    <location>
        <begin position="2"/>
        <end position="87"/>
    </location>
</feature>
<dbReference type="CDD" id="cd21153">
    <property type="entry name" value="PUA_RlmI"/>
    <property type="match status" value="1"/>
</dbReference>
<evidence type="ECO:0000259" key="9">
    <source>
        <dbReference type="SMART" id="SM00359"/>
    </source>
</evidence>
<dbReference type="SUPFAM" id="SSF53335">
    <property type="entry name" value="S-adenosyl-L-methionine-dependent methyltransferases"/>
    <property type="match status" value="1"/>
</dbReference>
<keyword evidence="3" id="KW-0698">rRNA processing</keyword>
<comment type="similarity">
    <text evidence="8">Belongs to the methyltransferase superfamily. RlmI family.</text>
</comment>
<dbReference type="RefSeq" id="WP_084663515.1">
    <property type="nucleotide sequence ID" value="NZ_LT838272.1"/>
</dbReference>
<sequence length="393" mass="44771">MARIKLARGREARLESGHPWVYQTEIEDIYGDFRPGDIVEVEDWRGKFLGRGYINPASMITIRLLTYDPREEINKNFWRQRLQAAWDYRQKILRGAPTDSFRVVFAEADFLPGLIVDKFASYLVVQTLALGIDRHKDVLVEILEDLIRPDGIYERNDVPVRALEGLELRSGFLKGPFDPLVTIVENGLKFWVDLARGQKTGYFLDQRENRAALRPLVKGARVLDCFCHTGGFGLHAAYYGAREVLGLDISEEAIELARQNAELNGLESICSFQVANVFDALRAMDKAKERYDVVILDPPAFVKNRKALEGAIRGYKEINLRAMKILTPGGFLITCSCSYHMPPELFLKIIQSAAKDARRRLRLLAWRGQPPDHPVLLGYEESCYLKCLILQVL</sequence>
<gene>
    <name evidence="10" type="ORF">SAMN00808754_0391</name>
</gene>
<protein>
    <submittedName>
        <fullName evidence="10">SAM-dependent methyltransferase</fullName>
    </submittedName>
</protein>
<dbReference type="OrthoDB" id="9805492at2"/>
<keyword evidence="6" id="KW-0949">S-adenosyl-L-methionine</keyword>
<dbReference type="InterPro" id="IPR015947">
    <property type="entry name" value="PUA-like_sf"/>
</dbReference>
<name>A0A1W1VDL2_9FIRM</name>
<keyword evidence="4 10" id="KW-0489">Methyltransferase</keyword>
<evidence type="ECO:0000256" key="8">
    <source>
        <dbReference type="ARBA" id="ARBA00038091"/>
    </source>
</evidence>
<dbReference type="EMBL" id="LT838272">
    <property type="protein sequence ID" value="SMB91131.1"/>
    <property type="molecule type" value="Genomic_DNA"/>
</dbReference>
<dbReference type="InterPro" id="IPR002478">
    <property type="entry name" value="PUA"/>
</dbReference>
<dbReference type="Gene3D" id="2.30.130.10">
    <property type="entry name" value="PUA domain"/>
    <property type="match status" value="1"/>
</dbReference>
<dbReference type="GO" id="GO:0008168">
    <property type="term" value="F:methyltransferase activity"/>
    <property type="evidence" value="ECO:0007669"/>
    <property type="project" value="UniProtKB-KW"/>
</dbReference>
<accession>A0A1W1VDL2</accession>
<dbReference type="Proteomes" id="UP000192569">
    <property type="component" value="Chromosome I"/>
</dbReference>
<dbReference type="CDD" id="cd11572">
    <property type="entry name" value="RlmI_M_like"/>
    <property type="match status" value="1"/>
</dbReference>
<keyword evidence="11" id="KW-1185">Reference proteome</keyword>
<reference evidence="10 11" key="1">
    <citation type="submission" date="2017-04" db="EMBL/GenBank/DDBJ databases">
        <authorList>
            <person name="Afonso C.L."/>
            <person name="Miller P.J."/>
            <person name="Scott M.A."/>
            <person name="Spackman E."/>
            <person name="Goraichik I."/>
            <person name="Dimitrov K.M."/>
            <person name="Suarez D.L."/>
            <person name="Swayne D.E."/>
        </authorList>
    </citation>
    <scope>NUCLEOTIDE SEQUENCE [LARGE SCALE GENOMIC DNA]</scope>
    <source>
        <strain evidence="10 11">ToBE</strain>
    </source>
</reference>
<evidence type="ECO:0000256" key="1">
    <source>
        <dbReference type="ARBA" id="ARBA00004496"/>
    </source>
</evidence>
<dbReference type="SMART" id="SM00359">
    <property type="entry name" value="PUA"/>
    <property type="match status" value="1"/>
</dbReference>
<dbReference type="Pfam" id="PF10672">
    <property type="entry name" value="Methyltrans_SAM"/>
    <property type="match status" value="1"/>
</dbReference>
<dbReference type="Gene3D" id="3.40.50.150">
    <property type="entry name" value="Vaccinia Virus protein VP39"/>
    <property type="match status" value="1"/>
</dbReference>
<dbReference type="InterPro" id="IPR036974">
    <property type="entry name" value="PUA_sf"/>
</dbReference>
<keyword evidence="5 10" id="KW-0808">Transferase</keyword>
<dbReference type="STRING" id="698762.SAMN00808754_0391"/>
<keyword evidence="2" id="KW-0963">Cytoplasm</keyword>
<comment type="subcellular location">
    <subcellularLocation>
        <location evidence="1">Cytoplasm</location>
    </subcellularLocation>
</comment>
<dbReference type="PANTHER" id="PTHR42873:SF1">
    <property type="entry name" value="S-ADENOSYLMETHIONINE-DEPENDENT METHYLTRANSFERASE DOMAIN-CONTAINING PROTEIN"/>
    <property type="match status" value="1"/>
</dbReference>
<dbReference type="InterPro" id="IPR041532">
    <property type="entry name" value="RlmI-like_PUA"/>
</dbReference>